<gene>
    <name evidence="1" type="ORF">GCM10010832_17300</name>
</gene>
<reference evidence="2" key="1">
    <citation type="journal article" date="2019" name="Int. J. Syst. Evol. Microbiol.">
        <title>The Global Catalogue of Microorganisms (GCM) 10K type strain sequencing project: providing services to taxonomists for standard genome sequencing and annotation.</title>
        <authorList>
            <consortium name="The Broad Institute Genomics Platform"/>
            <consortium name="The Broad Institute Genome Sequencing Center for Infectious Disease"/>
            <person name="Wu L."/>
            <person name="Ma J."/>
        </authorList>
    </citation>
    <scope>NUCLEOTIDE SEQUENCE [LARGE SCALE GENOMIC DNA]</scope>
    <source>
        <strain evidence="2">CGMCC 1.12931</strain>
    </source>
</reference>
<accession>A0ABQ1SI26</accession>
<comment type="caution">
    <text evidence="1">The sequence shown here is derived from an EMBL/GenBank/DDBJ whole genome shotgun (WGS) entry which is preliminary data.</text>
</comment>
<keyword evidence="2" id="KW-1185">Reference proteome</keyword>
<name>A0ABQ1SI26_9FLAO</name>
<evidence type="ECO:0000313" key="2">
    <source>
        <dbReference type="Proteomes" id="UP000599179"/>
    </source>
</evidence>
<protein>
    <recommendedName>
        <fullName evidence="3">TonB C-terminal domain-containing protein</fullName>
    </recommendedName>
</protein>
<proteinExistence type="predicted"/>
<dbReference type="Proteomes" id="UP000599179">
    <property type="component" value="Unassembled WGS sequence"/>
</dbReference>
<evidence type="ECO:0008006" key="3">
    <source>
        <dbReference type="Google" id="ProtNLM"/>
    </source>
</evidence>
<dbReference type="EMBL" id="BMGM01000007">
    <property type="protein sequence ID" value="GGE37610.1"/>
    <property type="molecule type" value="Genomic_DNA"/>
</dbReference>
<evidence type="ECO:0000313" key="1">
    <source>
        <dbReference type="EMBL" id="GGE37610.1"/>
    </source>
</evidence>
<organism evidence="1 2">
    <name type="scientific">Psychroflexus planctonicus</name>
    <dbReference type="NCBI Taxonomy" id="1526575"/>
    <lineage>
        <taxon>Bacteria</taxon>
        <taxon>Pseudomonadati</taxon>
        <taxon>Bacteroidota</taxon>
        <taxon>Flavobacteriia</taxon>
        <taxon>Flavobacteriales</taxon>
        <taxon>Flavobacteriaceae</taxon>
        <taxon>Psychroflexus</taxon>
    </lineage>
</organism>
<sequence>MLASCENKNVKKIDKNDVFTNELNQISFEEVDIYPSFSTCKTSEDAKATKQCFIETLHRHFNLFFENYQTQNDSLNLAIQVDKKGKIRLIDVQSSKGKVPQSLKLNLNQYLETKLPRVYPAQKQGIPVKCNFTLPVVFTNEI</sequence>